<organism evidence="1">
    <name type="scientific">bioreactor metagenome</name>
    <dbReference type="NCBI Taxonomy" id="1076179"/>
    <lineage>
        <taxon>unclassified sequences</taxon>
        <taxon>metagenomes</taxon>
        <taxon>ecological metagenomes</taxon>
    </lineage>
</organism>
<sequence>MQIELHAVGGDVDIRRRDIRAVAHAECQNRNRQPFHDAARVWIVHVDDRLLAVEEEDFLCLQVLFERFMVVHVILRQVRKQAHVELDAMHAILHQRMGADFHNHKVNMRVRHGAKNAEQIDGLRRGALGMDALGADHIADGADDADLFACLLGDCLDHIGRGGLAVRAGNAQHHHFALGITVERGGHFRHRFAGIFHDDLRNRNRQFALNQQRGSAVLNCAFGERVSVEQRADNAAEHAPRLHFPRVVFNGYDVPVFPLVTHSTRHSQFRKQHVGYLPSGWRPSRSNLKIMFICCALFGTCVSLCSRPSGG</sequence>
<proteinExistence type="predicted"/>
<evidence type="ECO:0000313" key="1">
    <source>
        <dbReference type="EMBL" id="MPM74579.1"/>
    </source>
</evidence>
<accession>A0A645CCB6</accession>
<protein>
    <submittedName>
        <fullName evidence="1">Uncharacterized protein</fullName>
    </submittedName>
</protein>
<dbReference type="AlphaFoldDB" id="A0A645CCB6"/>
<name>A0A645CCB6_9ZZZZ</name>
<dbReference type="EMBL" id="VSSQ01026058">
    <property type="protein sequence ID" value="MPM74579.1"/>
    <property type="molecule type" value="Genomic_DNA"/>
</dbReference>
<reference evidence="1" key="1">
    <citation type="submission" date="2019-08" db="EMBL/GenBank/DDBJ databases">
        <authorList>
            <person name="Kucharzyk K."/>
            <person name="Murdoch R.W."/>
            <person name="Higgins S."/>
            <person name="Loffler F."/>
        </authorList>
    </citation>
    <scope>NUCLEOTIDE SEQUENCE</scope>
</reference>
<comment type="caution">
    <text evidence="1">The sequence shown here is derived from an EMBL/GenBank/DDBJ whole genome shotgun (WGS) entry which is preliminary data.</text>
</comment>
<gene>
    <name evidence="1" type="ORF">SDC9_121567</name>
</gene>